<accession>A0ACC2VPB4</accession>
<evidence type="ECO:0000313" key="2">
    <source>
        <dbReference type="Proteomes" id="UP001227268"/>
    </source>
</evidence>
<comment type="caution">
    <text evidence="1">The sequence shown here is derived from an EMBL/GenBank/DDBJ whole genome shotgun (WGS) entry which is preliminary data.</text>
</comment>
<organism evidence="1 2">
    <name type="scientific">Naganishia friedmannii</name>
    <dbReference type="NCBI Taxonomy" id="89922"/>
    <lineage>
        <taxon>Eukaryota</taxon>
        <taxon>Fungi</taxon>
        <taxon>Dikarya</taxon>
        <taxon>Basidiomycota</taxon>
        <taxon>Agaricomycotina</taxon>
        <taxon>Tremellomycetes</taxon>
        <taxon>Filobasidiales</taxon>
        <taxon>Filobasidiaceae</taxon>
        <taxon>Naganishia</taxon>
    </lineage>
</organism>
<dbReference type="EMBL" id="JASBWT010000010">
    <property type="protein sequence ID" value="KAJ9101243.1"/>
    <property type="molecule type" value="Genomic_DNA"/>
</dbReference>
<keyword evidence="2" id="KW-1185">Reference proteome</keyword>
<dbReference type="Proteomes" id="UP001227268">
    <property type="component" value="Unassembled WGS sequence"/>
</dbReference>
<gene>
    <name evidence="1" type="ORF">QFC21_003462</name>
</gene>
<name>A0ACC2VPB4_9TREE</name>
<protein>
    <submittedName>
        <fullName evidence="1">Uncharacterized protein</fullName>
    </submittedName>
</protein>
<reference evidence="1" key="1">
    <citation type="submission" date="2023-04" db="EMBL/GenBank/DDBJ databases">
        <title>Draft Genome sequencing of Naganishia species isolated from polar environments using Oxford Nanopore Technology.</title>
        <authorList>
            <person name="Leo P."/>
            <person name="Venkateswaran K."/>
        </authorList>
    </citation>
    <scope>NUCLEOTIDE SEQUENCE</scope>
    <source>
        <strain evidence="1">MNA-CCFEE 5423</strain>
    </source>
</reference>
<proteinExistence type="predicted"/>
<evidence type="ECO:0000313" key="1">
    <source>
        <dbReference type="EMBL" id="KAJ9101243.1"/>
    </source>
</evidence>
<sequence>MPLYELVCIAAHNPATNKDLYSLVHNVASTVLRTGGVVRDIKNLGVKQLPQRMRRHQQYYTVGDHFTMTFDTSPPVLARLNETLRSDPGIIRWTMLKKGSTIKDIVPKGAFTSKTQYTPHDSRY</sequence>